<evidence type="ECO:0000313" key="2">
    <source>
        <dbReference type="Proteomes" id="UP001163603"/>
    </source>
</evidence>
<dbReference type="EMBL" id="CM047749">
    <property type="protein sequence ID" value="KAJ0011022.1"/>
    <property type="molecule type" value="Genomic_DNA"/>
</dbReference>
<reference evidence="2" key="1">
    <citation type="journal article" date="2023" name="G3 (Bethesda)">
        <title>Genome assembly and association tests identify interacting loci associated with vigor, precocity, and sex in interspecific pistachio rootstocks.</title>
        <authorList>
            <person name="Palmer W."/>
            <person name="Jacygrad E."/>
            <person name="Sagayaradj S."/>
            <person name="Cavanaugh K."/>
            <person name="Han R."/>
            <person name="Bertier L."/>
            <person name="Beede B."/>
            <person name="Kafkas S."/>
            <person name="Golino D."/>
            <person name="Preece J."/>
            <person name="Michelmore R."/>
        </authorList>
    </citation>
    <scope>NUCLEOTIDE SEQUENCE [LARGE SCALE GENOMIC DNA]</scope>
</reference>
<accession>A0ACC0X858</accession>
<sequence>MRWSGVGALKGSCWCGYKLQVTSKAGDDKEFSELYAFKWTRLLIPPTTLLIINLIGVVAGISNAINNG</sequence>
<dbReference type="Proteomes" id="UP001163603">
    <property type="component" value="Chromosome 14"/>
</dbReference>
<keyword evidence="2" id="KW-1185">Reference proteome</keyword>
<name>A0ACC0X858_9ROSI</name>
<proteinExistence type="predicted"/>
<protein>
    <submittedName>
        <fullName evidence="1">Uncharacterized protein</fullName>
    </submittedName>
</protein>
<comment type="caution">
    <text evidence="1">The sequence shown here is derived from an EMBL/GenBank/DDBJ whole genome shotgun (WGS) entry which is preliminary data.</text>
</comment>
<organism evidence="1 2">
    <name type="scientific">Pistacia integerrima</name>
    <dbReference type="NCBI Taxonomy" id="434235"/>
    <lineage>
        <taxon>Eukaryota</taxon>
        <taxon>Viridiplantae</taxon>
        <taxon>Streptophyta</taxon>
        <taxon>Embryophyta</taxon>
        <taxon>Tracheophyta</taxon>
        <taxon>Spermatophyta</taxon>
        <taxon>Magnoliopsida</taxon>
        <taxon>eudicotyledons</taxon>
        <taxon>Gunneridae</taxon>
        <taxon>Pentapetalae</taxon>
        <taxon>rosids</taxon>
        <taxon>malvids</taxon>
        <taxon>Sapindales</taxon>
        <taxon>Anacardiaceae</taxon>
        <taxon>Pistacia</taxon>
    </lineage>
</organism>
<gene>
    <name evidence="1" type="ORF">Pint_34055</name>
</gene>
<evidence type="ECO:0000313" key="1">
    <source>
        <dbReference type="EMBL" id="KAJ0011022.1"/>
    </source>
</evidence>